<organism evidence="2 3">
    <name type="scientific">Triparma laevis f. longispina</name>
    <dbReference type="NCBI Taxonomy" id="1714387"/>
    <lineage>
        <taxon>Eukaryota</taxon>
        <taxon>Sar</taxon>
        <taxon>Stramenopiles</taxon>
        <taxon>Ochrophyta</taxon>
        <taxon>Bolidophyceae</taxon>
        <taxon>Parmales</taxon>
        <taxon>Triparmaceae</taxon>
        <taxon>Triparma</taxon>
    </lineage>
</organism>
<feature type="signal peptide" evidence="1">
    <location>
        <begin position="1"/>
        <end position="24"/>
    </location>
</feature>
<evidence type="ECO:0000313" key="2">
    <source>
        <dbReference type="EMBL" id="GMH59555.1"/>
    </source>
</evidence>
<evidence type="ECO:0008006" key="4">
    <source>
        <dbReference type="Google" id="ProtNLM"/>
    </source>
</evidence>
<proteinExistence type="predicted"/>
<dbReference type="OrthoDB" id="202488at2759"/>
<dbReference type="Gene3D" id="3.30.470.20">
    <property type="entry name" value="ATP-grasp fold, B domain"/>
    <property type="match status" value="1"/>
</dbReference>
<dbReference type="EMBL" id="BRXW01000490">
    <property type="protein sequence ID" value="GMH59555.1"/>
    <property type="molecule type" value="Genomic_DNA"/>
</dbReference>
<sequence>MLRYWTFTFLLTVLLLFPNYQVRSLSTPPLSPLATISACVAMLKSPVSTYATTVRSRQTLFNALSEPPSPIPQNVKYVASIFLAVNYIKHGYDEMAVETLQNIAPLTSSSDVMLLGGCYSRLRRYPQALELYQTNASNSFRCRYSELLTCLKIGDLKRFEDSYAEYSGDNVDGAIIDGAIMNLEANTFTALASLNPNSNNIQLDGQSKILLESLRANKRTVPTSPTTSTQELLLRLASINALPVYNEFFQICENQFDDKRGFVELVKGEEFSPLSAIIRQTTDKIDESSIEYTTKTIRSWVVKRPFSWGGWGVEFFNEMCFEEMMEEIKKKTPRRCDLVVQELIDVATINDRACSLRLYVIFRDGCVFWSKDCLMKIASAESSKITNSAFNIAGGGGDQVEGWEVICNLLGGCEIAERQVAEIVAGVVASVDNKILPTVVPKILGFDLLIEKKSLQLKLIEINSTPGLVARKQGGGTEYNVKRRVLEEAWGIRKDNCNNSFVRVDVN</sequence>
<comment type="caution">
    <text evidence="2">The sequence shown here is derived from an EMBL/GenBank/DDBJ whole genome shotgun (WGS) entry which is preliminary data.</text>
</comment>
<evidence type="ECO:0000313" key="3">
    <source>
        <dbReference type="Proteomes" id="UP001165122"/>
    </source>
</evidence>
<reference evidence="3" key="1">
    <citation type="journal article" date="2023" name="Commun. Biol.">
        <title>Genome analysis of Parmales, the sister group of diatoms, reveals the evolutionary specialization of diatoms from phago-mixotrophs to photoautotrophs.</title>
        <authorList>
            <person name="Ban H."/>
            <person name="Sato S."/>
            <person name="Yoshikawa S."/>
            <person name="Yamada K."/>
            <person name="Nakamura Y."/>
            <person name="Ichinomiya M."/>
            <person name="Sato N."/>
            <person name="Blanc-Mathieu R."/>
            <person name="Endo H."/>
            <person name="Kuwata A."/>
            <person name="Ogata H."/>
        </authorList>
    </citation>
    <scope>NUCLEOTIDE SEQUENCE [LARGE SCALE GENOMIC DNA]</scope>
    <source>
        <strain evidence="3">NIES 3700</strain>
    </source>
</reference>
<keyword evidence="1" id="KW-0732">Signal</keyword>
<keyword evidence="3" id="KW-1185">Reference proteome</keyword>
<evidence type="ECO:0000256" key="1">
    <source>
        <dbReference type="SAM" id="SignalP"/>
    </source>
</evidence>
<dbReference type="Proteomes" id="UP001165122">
    <property type="component" value="Unassembled WGS sequence"/>
</dbReference>
<name>A0A9W7DZA4_9STRA</name>
<gene>
    <name evidence="2" type="ORF">TrLO_g7112</name>
</gene>
<protein>
    <recommendedName>
        <fullName evidence="4">Tubulin-tyrosine ligase family protein</fullName>
    </recommendedName>
</protein>
<dbReference type="AlphaFoldDB" id="A0A9W7DZA4"/>
<feature type="chain" id="PRO_5040857699" description="Tubulin-tyrosine ligase family protein" evidence="1">
    <location>
        <begin position="25"/>
        <end position="507"/>
    </location>
</feature>
<accession>A0A9W7DZA4</accession>